<dbReference type="GO" id="GO:0015074">
    <property type="term" value="P:DNA integration"/>
    <property type="evidence" value="ECO:0007669"/>
    <property type="project" value="InterPro"/>
</dbReference>
<dbReference type="PROSITE" id="PS50878">
    <property type="entry name" value="RT_POL"/>
    <property type="match status" value="1"/>
</dbReference>
<feature type="domain" description="Reverse transcriptase" evidence="9">
    <location>
        <begin position="169"/>
        <end position="348"/>
    </location>
</feature>
<dbReference type="GO" id="GO:0004519">
    <property type="term" value="F:endonuclease activity"/>
    <property type="evidence" value="ECO:0007669"/>
    <property type="project" value="UniProtKB-KW"/>
</dbReference>
<name>A0A1J3DI19_NOCCA</name>
<evidence type="ECO:0000256" key="8">
    <source>
        <dbReference type="ARBA" id="ARBA00022918"/>
    </source>
</evidence>
<dbReference type="PANTHER" id="PTHR37984:SF5">
    <property type="entry name" value="PROTEIN NYNRIN-LIKE"/>
    <property type="match status" value="1"/>
</dbReference>
<keyword evidence="5" id="KW-0540">Nuclease</keyword>
<dbReference type="AlphaFoldDB" id="A0A1J3DI19"/>
<dbReference type="Pfam" id="PF00078">
    <property type="entry name" value="RVT_1"/>
    <property type="match status" value="1"/>
</dbReference>
<organism evidence="11">
    <name type="scientific">Noccaea caerulescens</name>
    <name type="common">Alpine penny-cress</name>
    <name type="synonym">Thlaspi caerulescens</name>
    <dbReference type="NCBI Taxonomy" id="107243"/>
    <lineage>
        <taxon>Eukaryota</taxon>
        <taxon>Viridiplantae</taxon>
        <taxon>Streptophyta</taxon>
        <taxon>Embryophyta</taxon>
        <taxon>Tracheophyta</taxon>
        <taxon>Spermatophyta</taxon>
        <taxon>Magnoliopsida</taxon>
        <taxon>eudicotyledons</taxon>
        <taxon>Gunneridae</taxon>
        <taxon>Pentapetalae</taxon>
        <taxon>rosids</taxon>
        <taxon>malvids</taxon>
        <taxon>Brassicales</taxon>
        <taxon>Brassicaceae</taxon>
        <taxon>Coluteocarpeae</taxon>
        <taxon>Noccaea</taxon>
    </lineage>
</organism>
<keyword evidence="3" id="KW-0808">Transferase</keyword>
<keyword evidence="6" id="KW-0255">Endonuclease</keyword>
<dbReference type="InterPro" id="IPR021109">
    <property type="entry name" value="Peptidase_aspartic_dom_sf"/>
</dbReference>
<dbReference type="GO" id="GO:0006508">
    <property type="term" value="P:proteolysis"/>
    <property type="evidence" value="ECO:0007669"/>
    <property type="project" value="UniProtKB-KW"/>
</dbReference>
<evidence type="ECO:0000259" key="9">
    <source>
        <dbReference type="PROSITE" id="PS50878"/>
    </source>
</evidence>
<dbReference type="GO" id="GO:0003676">
    <property type="term" value="F:nucleic acid binding"/>
    <property type="evidence" value="ECO:0007669"/>
    <property type="project" value="InterPro"/>
</dbReference>
<evidence type="ECO:0000313" key="11">
    <source>
        <dbReference type="EMBL" id="JAU16380.1"/>
    </source>
</evidence>
<dbReference type="GO" id="GO:0008233">
    <property type="term" value="F:peptidase activity"/>
    <property type="evidence" value="ECO:0007669"/>
    <property type="project" value="UniProtKB-KW"/>
</dbReference>
<dbReference type="InterPro" id="IPR043502">
    <property type="entry name" value="DNA/RNA_pol_sf"/>
</dbReference>
<evidence type="ECO:0000259" key="10">
    <source>
        <dbReference type="PROSITE" id="PS50994"/>
    </source>
</evidence>
<keyword evidence="7" id="KW-0378">Hydrolase</keyword>
<dbReference type="InterPro" id="IPR041373">
    <property type="entry name" value="RT_RNaseH"/>
</dbReference>
<accession>A0A1J3DI19</accession>
<dbReference type="InterPro" id="IPR036397">
    <property type="entry name" value="RNaseH_sf"/>
</dbReference>
<dbReference type="EC" id="2.7.7.49" evidence="1"/>
<evidence type="ECO:0000256" key="5">
    <source>
        <dbReference type="ARBA" id="ARBA00022722"/>
    </source>
</evidence>
<dbReference type="Gene3D" id="3.30.420.10">
    <property type="entry name" value="Ribonuclease H-like superfamily/Ribonuclease H"/>
    <property type="match status" value="1"/>
</dbReference>
<feature type="domain" description="Integrase catalytic" evidence="10">
    <location>
        <begin position="708"/>
        <end position="813"/>
    </location>
</feature>
<dbReference type="Pfam" id="PF17921">
    <property type="entry name" value="Integrase_H2C2"/>
    <property type="match status" value="1"/>
</dbReference>
<dbReference type="Gene3D" id="3.10.10.10">
    <property type="entry name" value="HIV Type 1 Reverse Transcriptase, subunit A, domain 1"/>
    <property type="match status" value="1"/>
</dbReference>
<sequence length="829" mass="94653">MKSIGVYEEVPIVLEGVEMHGNLVKMELNHYEVILGMDWLTKHRVVLDCPRARVHIPRAEGKLVFRGVKKLTGITIISMLQAEELLVKGNEAYLATITMNEKESTPELSTIPVVAEYEDVFEPLKGPPPHRGDAFTIELEPGTAPISKAPYRLAPAEMAELKKQLEELADKGFIRPSSSPWGAPVLFVKKKDGSFRLCIDYRGLNKVTIKNRYPLPRIDELLDQLQGASWFSKIDLASGYHQIPIAEGDVRKTAFRTRYGHYEFVVMPFGLTNAPAAFMKLMNNVFREYLDKCVIVFIDDILIYSKSKEEHEWHLRVVLNKLREQKLYAKASKCSFWQRKIGFLGHVVSEAGVAVDPEKITAITNWPTPKNATEVRSFLGLAGYYRKFVKGFASMAKPMTKLTGKDVKFVWSEECTKSFENLKDHLTRTPVLVLPRPGLPYVVYTDASRTGLGCVLMQEGKVIAYASRQLRPNEINYPTHDLELAAVVFALKIWRSYLYGEKVQIFTDHKSLKYIFTQGELNLRQRRWTELLADYDLDILYHPGKANQVADALSRRKADVSEGKEVQELVATLSSLRLYAMSINGEFLGLEALDRADLLWRIREAQQKDEKLRKLIDKGVVGYRTAANGTYLFRNRVSVPDNKDLKDEILRQAHTSTFSIHPGNTKMYRDLKRYYHWDGMKRDIAVWVSQCQTCQMVKAERRVPSGLLQDLPMPEWKWDMVTMDFVTGLPKTTGNKDAIWVIVDRLTKSAHFLAIKKTDGADQLAQRYLDEIVRLHGVPVSIVSDRDPKFTSIFWQAFQKALGTKVHLSTAYHLTVTTQIFKWAVLKIC</sequence>
<dbReference type="InterPro" id="IPR001584">
    <property type="entry name" value="Integrase_cat-core"/>
</dbReference>
<dbReference type="FunFam" id="3.30.70.270:FF:000020">
    <property type="entry name" value="Transposon Tf2-6 polyprotein-like Protein"/>
    <property type="match status" value="1"/>
</dbReference>
<evidence type="ECO:0000256" key="6">
    <source>
        <dbReference type="ARBA" id="ARBA00022759"/>
    </source>
</evidence>
<dbReference type="InterPro" id="IPR041588">
    <property type="entry name" value="Integrase_H2C2"/>
</dbReference>
<dbReference type="InterPro" id="IPR050951">
    <property type="entry name" value="Retrovirus_Pol_polyprotein"/>
</dbReference>
<keyword evidence="8" id="KW-0695">RNA-directed DNA polymerase</keyword>
<dbReference type="CDD" id="cd09274">
    <property type="entry name" value="RNase_HI_RT_Ty3"/>
    <property type="match status" value="1"/>
</dbReference>
<dbReference type="PANTHER" id="PTHR37984">
    <property type="entry name" value="PROTEIN CBG26694"/>
    <property type="match status" value="1"/>
</dbReference>
<reference evidence="11" key="1">
    <citation type="submission" date="2016-07" db="EMBL/GenBank/DDBJ databases">
        <title>De novo transcriptome assembly of four accessions of the metal hyperaccumulator plant Noccaea caerulescens.</title>
        <authorList>
            <person name="Blande D."/>
            <person name="Halimaa P."/>
            <person name="Tervahauta A.I."/>
            <person name="Aarts M.G."/>
            <person name="Karenlampi S.O."/>
        </authorList>
    </citation>
    <scope>NUCLEOTIDE SEQUENCE</scope>
</reference>
<evidence type="ECO:0000256" key="1">
    <source>
        <dbReference type="ARBA" id="ARBA00012493"/>
    </source>
</evidence>
<keyword evidence="2" id="KW-0645">Protease</keyword>
<dbReference type="Pfam" id="PF17917">
    <property type="entry name" value="RT_RNaseH"/>
    <property type="match status" value="1"/>
</dbReference>
<dbReference type="FunFam" id="3.10.20.370:FF:000001">
    <property type="entry name" value="Retrovirus-related Pol polyprotein from transposon 17.6-like protein"/>
    <property type="match status" value="1"/>
</dbReference>
<proteinExistence type="predicted"/>
<evidence type="ECO:0000256" key="4">
    <source>
        <dbReference type="ARBA" id="ARBA00022695"/>
    </source>
</evidence>
<dbReference type="PROSITE" id="PS50994">
    <property type="entry name" value="INTEGRASE"/>
    <property type="match status" value="1"/>
</dbReference>
<dbReference type="Gene3D" id="1.10.340.70">
    <property type="match status" value="1"/>
</dbReference>
<keyword evidence="4" id="KW-0548">Nucleotidyltransferase</keyword>
<dbReference type="CDD" id="cd01647">
    <property type="entry name" value="RT_LTR"/>
    <property type="match status" value="1"/>
</dbReference>
<dbReference type="Gene3D" id="2.40.70.10">
    <property type="entry name" value="Acid Proteases"/>
    <property type="match status" value="1"/>
</dbReference>
<evidence type="ECO:0000256" key="2">
    <source>
        <dbReference type="ARBA" id="ARBA00022670"/>
    </source>
</evidence>
<dbReference type="InterPro" id="IPR012337">
    <property type="entry name" value="RNaseH-like_sf"/>
</dbReference>
<dbReference type="FunFam" id="3.10.10.10:FF:000007">
    <property type="entry name" value="Retrovirus-related Pol polyprotein from transposon 17.6-like Protein"/>
    <property type="match status" value="1"/>
</dbReference>
<dbReference type="Pfam" id="PF08284">
    <property type="entry name" value="RVP_2"/>
    <property type="match status" value="1"/>
</dbReference>
<dbReference type="Gene3D" id="3.30.70.270">
    <property type="match status" value="2"/>
</dbReference>
<dbReference type="EMBL" id="GEVI01015940">
    <property type="protein sequence ID" value="JAU16380.1"/>
    <property type="molecule type" value="Transcribed_RNA"/>
</dbReference>
<gene>
    <name evidence="11" type="ORF">GA_TR9845_c3_g1_i1_g.32472</name>
</gene>
<dbReference type="InterPro" id="IPR043128">
    <property type="entry name" value="Rev_trsase/Diguanyl_cyclase"/>
</dbReference>
<protein>
    <recommendedName>
        <fullName evidence="1">RNA-directed DNA polymerase</fullName>
        <ecNumber evidence="1">2.7.7.49</ecNumber>
    </recommendedName>
</protein>
<evidence type="ECO:0000256" key="3">
    <source>
        <dbReference type="ARBA" id="ARBA00022679"/>
    </source>
</evidence>
<evidence type="ECO:0000256" key="7">
    <source>
        <dbReference type="ARBA" id="ARBA00022801"/>
    </source>
</evidence>
<dbReference type="InterPro" id="IPR000477">
    <property type="entry name" value="RT_dom"/>
</dbReference>
<dbReference type="SUPFAM" id="SSF56672">
    <property type="entry name" value="DNA/RNA polymerases"/>
    <property type="match status" value="1"/>
</dbReference>
<dbReference type="GO" id="GO:0003964">
    <property type="term" value="F:RNA-directed DNA polymerase activity"/>
    <property type="evidence" value="ECO:0007669"/>
    <property type="project" value="UniProtKB-KW"/>
</dbReference>
<dbReference type="SUPFAM" id="SSF53098">
    <property type="entry name" value="Ribonuclease H-like"/>
    <property type="match status" value="1"/>
</dbReference>